<reference evidence="9" key="2">
    <citation type="journal article" date="2021" name="Genome Biol. Evol.">
        <title>Developing a high-quality reference genome for a parasitic bivalve with doubly uniparental inheritance (Bivalvia: Unionida).</title>
        <authorList>
            <person name="Smith C.H."/>
        </authorList>
    </citation>
    <scope>NUCLEOTIDE SEQUENCE</scope>
    <source>
        <strain evidence="9">CHS0354</strain>
        <tissue evidence="9">Mantle</tissue>
    </source>
</reference>
<dbReference type="Gene3D" id="3.20.20.80">
    <property type="entry name" value="Glycosidases"/>
    <property type="match status" value="1"/>
</dbReference>
<dbReference type="Pfam" id="PF03174">
    <property type="entry name" value="CHB_HEX_C"/>
    <property type="match status" value="1"/>
</dbReference>
<keyword evidence="5" id="KW-0326">Glycosidase</keyword>
<proteinExistence type="inferred from homology"/>
<reference evidence="9" key="3">
    <citation type="submission" date="2023-05" db="EMBL/GenBank/DDBJ databases">
        <authorList>
            <person name="Smith C.H."/>
        </authorList>
    </citation>
    <scope>NUCLEOTIDE SEQUENCE</scope>
    <source>
        <strain evidence="9">CHS0354</strain>
        <tissue evidence="9">Mantle</tissue>
    </source>
</reference>
<evidence type="ECO:0000256" key="1">
    <source>
        <dbReference type="ARBA" id="ARBA00001231"/>
    </source>
</evidence>
<dbReference type="Proteomes" id="UP001195483">
    <property type="component" value="Unassembled WGS sequence"/>
</dbReference>
<dbReference type="InterPro" id="IPR025705">
    <property type="entry name" value="Beta_hexosaminidase_sua/sub"/>
</dbReference>
<dbReference type="EC" id="3.2.1.52" evidence="3"/>
<evidence type="ECO:0000313" key="9">
    <source>
        <dbReference type="EMBL" id="KAK3584714.1"/>
    </source>
</evidence>
<dbReference type="InterPro" id="IPR008965">
    <property type="entry name" value="CBM2/CBM3_carb-bd_dom_sf"/>
</dbReference>
<evidence type="ECO:0000313" key="10">
    <source>
        <dbReference type="Proteomes" id="UP001195483"/>
    </source>
</evidence>
<comment type="caution">
    <text evidence="9">The sequence shown here is derived from an EMBL/GenBank/DDBJ whole genome shotgun (WGS) entry which is preliminary data.</text>
</comment>
<dbReference type="Pfam" id="PF03173">
    <property type="entry name" value="CHB_HEX"/>
    <property type="match status" value="1"/>
</dbReference>
<dbReference type="InterPro" id="IPR012291">
    <property type="entry name" value="CBM2_carb-bd_dom_sf"/>
</dbReference>
<keyword evidence="10" id="KW-1185">Reference proteome</keyword>
<comment type="catalytic activity">
    <reaction evidence="1">
        <text>Hydrolysis of terminal non-reducing N-acetyl-D-hexosamine residues in N-acetyl-beta-D-hexosaminides.</text>
        <dbReference type="EC" id="3.2.1.52"/>
    </reaction>
</comment>
<dbReference type="SUPFAM" id="SSF81296">
    <property type="entry name" value="E set domains"/>
    <property type="match status" value="1"/>
</dbReference>
<dbReference type="InterPro" id="IPR004866">
    <property type="entry name" value="CHB/HEX_N_dom"/>
</dbReference>
<comment type="similarity">
    <text evidence="2">Belongs to the glycosyl hydrolase 20 family.</text>
</comment>
<dbReference type="Pfam" id="PF02838">
    <property type="entry name" value="Glyco_hydro_20b"/>
    <property type="match status" value="1"/>
</dbReference>
<evidence type="ECO:0000256" key="2">
    <source>
        <dbReference type="ARBA" id="ARBA00006285"/>
    </source>
</evidence>
<name>A0AAE0VNS5_9BIVA</name>
<dbReference type="SUPFAM" id="SSF51445">
    <property type="entry name" value="(Trans)glycosidases"/>
    <property type="match status" value="1"/>
</dbReference>
<protein>
    <recommendedName>
        <fullName evidence="3">beta-N-acetylhexosaminidase</fullName>
        <ecNumber evidence="3">3.2.1.52</ecNumber>
    </recommendedName>
    <alternativeName>
        <fullName evidence="6">Beta-N-acetylhexosaminidase</fullName>
    </alternativeName>
    <alternativeName>
        <fullName evidence="7">N-acetyl-beta-glucosaminidase</fullName>
    </alternativeName>
</protein>
<sequence length="874" mass="99887">MLLTSPVSGDGENQDKMGSPCVSAITAVVLIRAVFSLTQVGLDYIGHHLDVRVKVMDNLLHDGEKHRLEIRMTNKGPFTIITQGWQIYFHSFFMIEPDFLPSSNGHMLENETIKVFHVNGMLFRLEFLPTFGFLRPGISRTINLMADDWAVSKTDIPGNWYVAADKLLPRVLNTTDLDPDPFVEPFVEPNQWKRYKADLYDPFSPSERYERYNTSDLGPEIAKYVVIPSPESLTLTLDGYMTVDSTWVIAASDQLNFEATYLEDKLGLYTSRIPKSSKVIFLELDDTEPGLDHDESYVIRCIPCANIVSIKAKRRAGVFYGVQTLLQLLASQDDGHLDGLVVTDKPRFGYRGLHVDVARNFQTKEDVMRTMEAMAMYKLNKLHLHLSDDEGWRLEIPGLPDLTELGGKRCHDLIETDCILPQLGSGPDTSTRGSGFYTVQDYKDILTRAAKLHIEVIPELAMPSHAHAAIKAMEKRYRHVLKNGNVTDANQYYLTDRNDDSIYLSVQMFNDNAINPCIESTYRFVKHVVRAVKAMHEGINELKIFHFGGNNVPDGAWANSSSCRELFSDYRLNETLQEELAKGYFLNRVSELILLENLKMGGYEDAYILNDMPYLNGTTDVISYQYQNLWEWGRGHWAYMFANSGYAVVLTSVTHLYFDHPYEPDPEERGLYWGTRYTDTYKTFGFMPENLYGNIETKRTGESITIEEVCGMLYERCVNLTKPQNLIGIQGMAWSETILKSEHLDYMAFPRLLALAERAWHKADWETIDNMEKRRKLIDDDWQQFSTALGYRELKRLDDVGVKYRVPPPGAKLDGQTVSMKSIPGLNMQYSEDAKVTWKEYLGPFYVQKGQKLHLRTLSADGQRKSRVVDLVIP</sequence>
<dbReference type="GO" id="GO:0016020">
    <property type="term" value="C:membrane"/>
    <property type="evidence" value="ECO:0007669"/>
    <property type="project" value="TreeGrafter"/>
</dbReference>
<dbReference type="GO" id="GO:0030247">
    <property type="term" value="F:polysaccharide binding"/>
    <property type="evidence" value="ECO:0007669"/>
    <property type="project" value="InterPro"/>
</dbReference>
<dbReference type="PRINTS" id="PR00738">
    <property type="entry name" value="GLHYDRLASE20"/>
</dbReference>
<dbReference type="SUPFAM" id="SSF55545">
    <property type="entry name" value="beta-N-acetylhexosaminidase-like domain"/>
    <property type="match status" value="1"/>
</dbReference>
<dbReference type="GO" id="GO:0005975">
    <property type="term" value="P:carbohydrate metabolic process"/>
    <property type="evidence" value="ECO:0007669"/>
    <property type="project" value="InterPro"/>
</dbReference>
<dbReference type="SMART" id="SM01081">
    <property type="entry name" value="CHB_HEX"/>
    <property type="match status" value="1"/>
</dbReference>
<dbReference type="InterPro" id="IPR029018">
    <property type="entry name" value="Hex-like_dom2"/>
</dbReference>
<organism evidence="9 10">
    <name type="scientific">Potamilus streckersoni</name>
    <dbReference type="NCBI Taxonomy" id="2493646"/>
    <lineage>
        <taxon>Eukaryota</taxon>
        <taxon>Metazoa</taxon>
        <taxon>Spiralia</taxon>
        <taxon>Lophotrochozoa</taxon>
        <taxon>Mollusca</taxon>
        <taxon>Bivalvia</taxon>
        <taxon>Autobranchia</taxon>
        <taxon>Heteroconchia</taxon>
        <taxon>Palaeoheterodonta</taxon>
        <taxon>Unionida</taxon>
        <taxon>Unionoidea</taxon>
        <taxon>Unionidae</taxon>
        <taxon>Ambleminae</taxon>
        <taxon>Lampsilini</taxon>
        <taxon>Potamilus</taxon>
    </lineage>
</organism>
<evidence type="ECO:0000256" key="4">
    <source>
        <dbReference type="ARBA" id="ARBA00022801"/>
    </source>
</evidence>
<dbReference type="Pfam" id="PF00728">
    <property type="entry name" value="Glyco_hydro_20"/>
    <property type="match status" value="1"/>
</dbReference>
<dbReference type="Gene3D" id="2.60.40.10">
    <property type="entry name" value="Immunoglobulins"/>
    <property type="match status" value="1"/>
</dbReference>
<dbReference type="SUPFAM" id="SSF49384">
    <property type="entry name" value="Carbohydrate-binding domain"/>
    <property type="match status" value="1"/>
</dbReference>
<dbReference type="EMBL" id="JAEAOA010002134">
    <property type="protein sequence ID" value="KAK3584714.1"/>
    <property type="molecule type" value="Genomic_DNA"/>
</dbReference>
<keyword evidence="4" id="KW-0378">Hydrolase</keyword>
<dbReference type="PANTHER" id="PTHR22600">
    <property type="entry name" value="BETA-HEXOSAMINIDASE"/>
    <property type="match status" value="1"/>
</dbReference>
<accession>A0AAE0VNS5</accession>
<dbReference type="InterPro" id="IPR013783">
    <property type="entry name" value="Ig-like_fold"/>
</dbReference>
<dbReference type="Gene3D" id="3.30.379.10">
    <property type="entry name" value="Chitobiase/beta-hexosaminidase domain 2-like"/>
    <property type="match status" value="1"/>
</dbReference>
<feature type="domain" description="Chitobiase/beta-hexosaminidases N-terminal" evidence="8">
    <location>
        <begin position="47"/>
        <end position="208"/>
    </location>
</feature>
<dbReference type="InterPro" id="IPR015882">
    <property type="entry name" value="HEX_bac_N"/>
</dbReference>
<evidence type="ECO:0000259" key="8">
    <source>
        <dbReference type="SMART" id="SM01081"/>
    </source>
</evidence>
<dbReference type="InterPro" id="IPR015883">
    <property type="entry name" value="Glyco_hydro_20_cat"/>
</dbReference>
<dbReference type="PANTHER" id="PTHR22600:SF57">
    <property type="entry name" value="BETA-N-ACETYLHEXOSAMINIDASE"/>
    <property type="match status" value="1"/>
</dbReference>
<gene>
    <name evidence="9" type="ORF">CHS0354_036491</name>
</gene>
<dbReference type="InterPro" id="IPR014756">
    <property type="entry name" value="Ig_E-set"/>
</dbReference>
<evidence type="ECO:0000256" key="3">
    <source>
        <dbReference type="ARBA" id="ARBA00012663"/>
    </source>
</evidence>
<evidence type="ECO:0000256" key="5">
    <source>
        <dbReference type="ARBA" id="ARBA00023295"/>
    </source>
</evidence>
<dbReference type="InterPro" id="IPR017853">
    <property type="entry name" value="GH"/>
</dbReference>
<evidence type="ECO:0000256" key="6">
    <source>
        <dbReference type="ARBA" id="ARBA00030512"/>
    </source>
</evidence>
<evidence type="ECO:0000256" key="7">
    <source>
        <dbReference type="ARBA" id="ARBA00033000"/>
    </source>
</evidence>
<dbReference type="InterPro" id="IPR004867">
    <property type="entry name" value="CHB_C_dom"/>
</dbReference>
<dbReference type="Gene3D" id="2.60.40.290">
    <property type="match status" value="1"/>
</dbReference>
<dbReference type="GO" id="GO:0004563">
    <property type="term" value="F:beta-N-acetylhexosaminidase activity"/>
    <property type="evidence" value="ECO:0007669"/>
    <property type="project" value="UniProtKB-EC"/>
</dbReference>
<dbReference type="AlphaFoldDB" id="A0AAE0VNS5"/>
<dbReference type="GO" id="GO:0030203">
    <property type="term" value="P:glycosaminoglycan metabolic process"/>
    <property type="evidence" value="ECO:0007669"/>
    <property type="project" value="TreeGrafter"/>
</dbReference>
<reference evidence="9" key="1">
    <citation type="journal article" date="2021" name="Genome Biol. Evol.">
        <title>A High-Quality Reference Genome for a Parasitic Bivalve with Doubly Uniparental Inheritance (Bivalvia: Unionida).</title>
        <authorList>
            <person name="Smith C.H."/>
        </authorList>
    </citation>
    <scope>NUCLEOTIDE SEQUENCE</scope>
    <source>
        <strain evidence="9">CHS0354</strain>
    </source>
</reference>